<accession>A0A0S3SC80</accession>
<dbReference type="EMBL" id="AP015039">
    <property type="protein sequence ID" value="BAT90468.1"/>
    <property type="molecule type" value="Genomic_DNA"/>
</dbReference>
<feature type="region of interest" description="Disordered" evidence="1">
    <location>
        <begin position="60"/>
        <end position="81"/>
    </location>
</feature>
<evidence type="ECO:0000313" key="3">
    <source>
        <dbReference type="EMBL" id="BAT90468.1"/>
    </source>
</evidence>
<feature type="transmembrane region" description="Helical" evidence="2">
    <location>
        <begin position="12"/>
        <end position="34"/>
    </location>
</feature>
<organism evidence="3 4">
    <name type="scientific">Vigna angularis var. angularis</name>
    <dbReference type="NCBI Taxonomy" id="157739"/>
    <lineage>
        <taxon>Eukaryota</taxon>
        <taxon>Viridiplantae</taxon>
        <taxon>Streptophyta</taxon>
        <taxon>Embryophyta</taxon>
        <taxon>Tracheophyta</taxon>
        <taxon>Spermatophyta</taxon>
        <taxon>Magnoliopsida</taxon>
        <taxon>eudicotyledons</taxon>
        <taxon>Gunneridae</taxon>
        <taxon>Pentapetalae</taxon>
        <taxon>rosids</taxon>
        <taxon>fabids</taxon>
        <taxon>Fabales</taxon>
        <taxon>Fabaceae</taxon>
        <taxon>Papilionoideae</taxon>
        <taxon>50 kb inversion clade</taxon>
        <taxon>NPAAA clade</taxon>
        <taxon>indigoferoid/millettioid clade</taxon>
        <taxon>Phaseoleae</taxon>
        <taxon>Vigna</taxon>
    </lineage>
</organism>
<keyword evidence="2" id="KW-0812">Transmembrane</keyword>
<protein>
    <submittedName>
        <fullName evidence="3">Uncharacterized protein</fullName>
    </submittedName>
</protein>
<name>A0A0S3SC80_PHAAN</name>
<feature type="compositionally biased region" description="Polar residues" evidence="1">
    <location>
        <begin position="63"/>
        <end position="81"/>
    </location>
</feature>
<gene>
    <name evidence="3" type="primary">Vigan.06G171800</name>
    <name evidence="3" type="ORF">VIGAN_06171800</name>
</gene>
<evidence type="ECO:0000313" key="4">
    <source>
        <dbReference type="Proteomes" id="UP000291084"/>
    </source>
</evidence>
<feature type="non-terminal residue" evidence="3">
    <location>
        <position position="1"/>
    </location>
</feature>
<proteinExistence type="predicted"/>
<dbReference type="AlphaFoldDB" id="A0A0S3SC80"/>
<keyword evidence="4" id="KW-1185">Reference proteome</keyword>
<sequence length="81" mass="9057">LPNSLPLQSSSSAISCLIKLTIITFTFLCTNLHIKQTFQNSVFFPIHTHHGNRDLSPSHALYFSTSPSKIPTTQTNQSRKD</sequence>
<keyword evidence="2" id="KW-0472">Membrane</keyword>
<keyword evidence="2" id="KW-1133">Transmembrane helix</keyword>
<dbReference type="Proteomes" id="UP000291084">
    <property type="component" value="Chromosome 6"/>
</dbReference>
<reference evidence="3 4" key="1">
    <citation type="journal article" date="2015" name="Sci. Rep.">
        <title>The power of single molecule real-time sequencing technology in the de novo assembly of a eukaryotic genome.</title>
        <authorList>
            <person name="Sakai H."/>
            <person name="Naito K."/>
            <person name="Ogiso-Tanaka E."/>
            <person name="Takahashi Y."/>
            <person name="Iseki K."/>
            <person name="Muto C."/>
            <person name="Satou K."/>
            <person name="Teruya K."/>
            <person name="Shiroma A."/>
            <person name="Shimoji M."/>
            <person name="Hirano T."/>
            <person name="Itoh T."/>
            <person name="Kaga A."/>
            <person name="Tomooka N."/>
        </authorList>
    </citation>
    <scope>NUCLEOTIDE SEQUENCE [LARGE SCALE GENOMIC DNA]</scope>
    <source>
        <strain evidence="4">cv. Shumari</strain>
    </source>
</reference>
<evidence type="ECO:0000256" key="2">
    <source>
        <dbReference type="SAM" id="Phobius"/>
    </source>
</evidence>
<evidence type="ECO:0000256" key="1">
    <source>
        <dbReference type="SAM" id="MobiDB-lite"/>
    </source>
</evidence>